<name>A0A1F6NRI2_9BACT</name>
<sequence length="249" mass="28525">MMEDQNSFNNIHTESHTPIYIWIILAMLLLGLTAIGTLYFLQTQKSNERINSLQSQIAPLRNDVSKLQQEKNELNNQLEVEKAKPVFEAGKTVLISKNVKPWNCSKYGDTCEKILVTTEVYLTEPSMGDTLTGKFYIRSYDGNDYLNSPKIGELQITQNFNPFAGDGGGVPYEKDTKEILTIKMSPDSLPTDEFRFQNKFYLEYLNLIPSFNTPGYILHINNDGETSQFDQRMIDFFYKNENLSISTPQ</sequence>
<dbReference type="EMBL" id="MFQW01000013">
    <property type="protein sequence ID" value="OGH86551.1"/>
    <property type="molecule type" value="Genomic_DNA"/>
</dbReference>
<feature type="coiled-coil region" evidence="1">
    <location>
        <begin position="50"/>
        <end position="84"/>
    </location>
</feature>
<protein>
    <submittedName>
        <fullName evidence="3">Uncharacterized protein</fullName>
    </submittedName>
</protein>
<organism evidence="3 4">
    <name type="scientific">Candidatus Magasanikbacteria bacterium RIFOXYC12_FULL_33_11</name>
    <dbReference type="NCBI Taxonomy" id="1798701"/>
    <lineage>
        <taxon>Bacteria</taxon>
        <taxon>Candidatus Magasanikiibacteriota</taxon>
    </lineage>
</organism>
<keyword evidence="2" id="KW-0472">Membrane</keyword>
<accession>A0A1F6NRI2</accession>
<dbReference type="AlphaFoldDB" id="A0A1F6NRI2"/>
<keyword evidence="1" id="KW-0175">Coiled coil</keyword>
<feature type="transmembrane region" description="Helical" evidence="2">
    <location>
        <begin position="20"/>
        <end position="41"/>
    </location>
</feature>
<gene>
    <name evidence="3" type="ORF">A2493_03610</name>
</gene>
<keyword evidence="2" id="KW-1133">Transmembrane helix</keyword>
<evidence type="ECO:0000313" key="4">
    <source>
        <dbReference type="Proteomes" id="UP000178349"/>
    </source>
</evidence>
<comment type="caution">
    <text evidence="3">The sequence shown here is derived from an EMBL/GenBank/DDBJ whole genome shotgun (WGS) entry which is preliminary data.</text>
</comment>
<evidence type="ECO:0000256" key="2">
    <source>
        <dbReference type="SAM" id="Phobius"/>
    </source>
</evidence>
<reference evidence="3 4" key="1">
    <citation type="journal article" date="2016" name="Nat. Commun.">
        <title>Thousands of microbial genomes shed light on interconnected biogeochemical processes in an aquifer system.</title>
        <authorList>
            <person name="Anantharaman K."/>
            <person name="Brown C.T."/>
            <person name="Hug L.A."/>
            <person name="Sharon I."/>
            <person name="Castelle C.J."/>
            <person name="Probst A.J."/>
            <person name="Thomas B.C."/>
            <person name="Singh A."/>
            <person name="Wilkins M.J."/>
            <person name="Karaoz U."/>
            <person name="Brodie E.L."/>
            <person name="Williams K.H."/>
            <person name="Hubbard S.S."/>
            <person name="Banfield J.F."/>
        </authorList>
    </citation>
    <scope>NUCLEOTIDE SEQUENCE [LARGE SCALE GENOMIC DNA]</scope>
</reference>
<evidence type="ECO:0000313" key="3">
    <source>
        <dbReference type="EMBL" id="OGH86551.1"/>
    </source>
</evidence>
<dbReference type="Proteomes" id="UP000178349">
    <property type="component" value="Unassembled WGS sequence"/>
</dbReference>
<keyword evidence="2" id="KW-0812">Transmembrane</keyword>
<evidence type="ECO:0000256" key="1">
    <source>
        <dbReference type="SAM" id="Coils"/>
    </source>
</evidence>
<proteinExistence type="predicted"/>